<proteinExistence type="predicted"/>
<dbReference type="AlphaFoldDB" id="A0A443IG14"/>
<evidence type="ECO:0000313" key="1">
    <source>
        <dbReference type="EMBL" id="RWR03003.1"/>
    </source>
</evidence>
<dbReference type="EMBL" id="JMEE01000006">
    <property type="protein sequence ID" value="RWR03003.1"/>
    <property type="molecule type" value="Genomic_DNA"/>
</dbReference>
<protein>
    <submittedName>
        <fullName evidence="1">Uncharacterized protein</fullName>
    </submittedName>
</protein>
<organism evidence="1 2">
    <name type="scientific">[Pantoea] beijingensis</name>
    <dbReference type="NCBI Taxonomy" id="1324864"/>
    <lineage>
        <taxon>Bacteria</taxon>
        <taxon>Pseudomonadati</taxon>
        <taxon>Pseudomonadota</taxon>
        <taxon>Gammaproteobacteria</taxon>
        <taxon>Enterobacterales</taxon>
        <taxon>Erwiniaceae</taxon>
        <taxon>Erwinia</taxon>
    </lineage>
</organism>
<dbReference type="Proteomes" id="UP000288794">
    <property type="component" value="Unassembled WGS sequence"/>
</dbReference>
<reference evidence="1 2" key="1">
    <citation type="submission" date="2014-04" db="EMBL/GenBank/DDBJ databases">
        <title>Draft genome sequence of Pantoea beijingensis strain LMG 27579, an emerging pathogen to Pleurotus eryngii with potential industrial application.</title>
        <authorList>
            <person name="Xu F."/>
            <person name="Liu Y."/>
            <person name="Wang S."/>
            <person name="Yin Y."/>
            <person name="Ma Y."/>
            <person name="Zhao S."/>
            <person name="Rong C."/>
        </authorList>
    </citation>
    <scope>NUCLEOTIDE SEQUENCE [LARGE SCALE GENOMIC DNA]</scope>
    <source>
        <strain evidence="1 2">LMG 27579</strain>
    </source>
</reference>
<keyword evidence="2" id="KW-1185">Reference proteome</keyword>
<comment type="caution">
    <text evidence="1">The sequence shown here is derived from an EMBL/GenBank/DDBJ whole genome shotgun (WGS) entry which is preliminary data.</text>
</comment>
<sequence length="289" mass="33464">MQSYFYDFEDEDDEVRQGDIIRKNINSIQEKEDSHQFGLIITADCDIAQNKSSYRYNWLEIVTAQDFLANHWLKSTFQKINKKQTEQCLLFLNKKIQSRNENLSTLSSSSLYDWLRTDTPEQILHSLDVNENREIINKLKVLYIIHHGVNEVNPLSSYKEIHSLLGGNEKGFKKELIQALEGTGGFPDFFFLPEIPKCNNNIGYVVLLRNIYSMDYEGLHFSEVNARVNGDPNGFYRIGRLNESIKYSISQKLAFLFSRIGMETDFEDNCSAAIELSIEDITTLKELTK</sequence>
<evidence type="ECO:0000313" key="2">
    <source>
        <dbReference type="Proteomes" id="UP000288794"/>
    </source>
</evidence>
<dbReference type="RefSeq" id="WP_128176009.1">
    <property type="nucleotide sequence ID" value="NZ_CP071409.1"/>
</dbReference>
<accession>A0A443IG14</accession>
<gene>
    <name evidence="1" type="ORF">ED28_05515</name>
</gene>
<name>A0A443IG14_9GAMM</name>